<evidence type="ECO:0000313" key="2">
    <source>
        <dbReference type="Proteomes" id="UP000199274"/>
    </source>
</evidence>
<gene>
    <name evidence="1" type="ORF">SAMN04488062_11274</name>
</gene>
<dbReference type="EMBL" id="FNDB01000012">
    <property type="protein sequence ID" value="SDH70978.1"/>
    <property type="molecule type" value="Genomic_DNA"/>
</dbReference>
<dbReference type="RefSeq" id="WP_091257972.1">
    <property type="nucleotide sequence ID" value="NZ_FNDB01000012.1"/>
</dbReference>
<accession>A0A1G8EMA2</accession>
<evidence type="ECO:0008006" key="3">
    <source>
        <dbReference type="Google" id="ProtNLM"/>
    </source>
</evidence>
<dbReference type="OrthoDB" id="8418771at2"/>
<dbReference type="Proteomes" id="UP000199274">
    <property type="component" value="Unassembled WGS sequence"/>
</dbReference>
<organism evidence="1 2">
    <name type="scientific">Flavobacterium omnivorum</name>
    <dbReference type="NCBI Taxonomy" id="178355"/>
    <lineage>
        <taxon>Bacteria</taxon>
        <taxon>Pseudomonadati</taxon>
        <taxon>Bacteroidota</taxon>
        <taxon>Flavobacteriia</taxon>
        <taxon>Flavobacteriales</taxon>
        <taxon>Flavobacteriaceae</taxon>
        <taxon>Flavobacterium</taxon>
    </lineage>
</organism>
<keyword evidence="2" id="KW-1185">Reference proteome</keyword>
<reference evidence="2" key="1">
    <citation type="submission" date="2016-10" db="EMBL/GenBank/DDBJ databases">
        <authorList>
            <person name="Varghese N."/>
            <person name="Submissions S."/>
        </authorList>
    </citation>
    <scope>NUCLEOTIDE SEQUENCE [LARGE SCALE GENOMIC DNA]</scope>
    <source>
        <strain evidence="2">CGMCC 1.2747</strain>
    </source>
</reference>
<name>A0A1G8EMA2_9FLAO</name>
<dbReference type="AlphaFoldDB" id="A0A1G8EMA2"/>
<dbReference type="STRING" id="178355.SAMN04488062_11274"/>
<protein>
    <recommendedName>
        <fullName evidence="3">Phosphoribosylpyrophosphate synthetase</fullName>
    </recommendedName>
</protein>
<sequence length="99" mass="11097">MTNMYHYATVSKALDDLNEMGFTFDFNLHEEDIVKNPSHYEIQHIYRYEGDTNPDDEATVYGIKSTSGKKGVFVAGYAANSDNGAARVLIDLSIKGRDK</sequence>
<evidence type="ECO:0000313" key="1">
    <source>
        <dbReference type="EMBL" id="SDH70978.1"/>
    </source>
</evidence>
<proteinExistence type="predicted"/>